<feature type="transmembrane region" description="Helical" evidence="1">
    <location>
        <begin position="99"/>
        <end position="118"/>
    </location>
</feature>
<gene>
    <name evidence="2" type="ORF">SAMN05444277_101123</name>
</gene>
<evidence type="ECO:0000313" key="2">
    <source>
        <dbReference type="EMBL" id="SFP54675.1"/>
    </source>
</evidence>
<name>A0A1I5R881_9BACT</name>
<dbReference type="OrthoDB" id="658912at2"/>
<reference evidence="2 3" key="1">
    <citation type="submission" date="2016-10" db="EMBL/GenBank/DDBJ databases">
        <authorList>
            <person name="de Groot N.N."/>
        </authorList>
    </citation>
    <scope>NUCLEOTIDE SEQUENCE [LARGE SCALE GENOMIC DNA]</scope>
    <source>
        <strain evidence="2 3">DSM 28286</strain>
    </source>
</reference>
<keyword evidence="1" id="KW-0812">Transmembrane</keyword>
<accession>A0A1I5R881</accession>
<evidence type="ECO:0000313" key="3">
    <source>
        <dbReference type="Proteomes" id="UP000199031"/>
    </source>
</evidence>
<dbReference type="AlphaFoldDB" id="A0A1I5R881"/>
<keyword evidence="3" id="KW-1185">Reference proteome</keyword>
<sequence length="201" mass="23041">MESETNYGSHAFMEVAINKMGKQDKRIENIEAFIKKQTDNNAEIKQLVATIGSLKENVHNAGLSEKKMSALSMQIDILLDKLNTAPVQKVEHHHHLPKIIWAAAILMITLCTVCAGWFNTGKKLNSFIANDTKYRAIRLDTAHKSLQQYLDHIDSAYIKSPDMRKTVIQKEKEYQTNFYRIQKALRLKEEAKKLERDAGKK</sequence>
<keyword evidence="1" id="KW-1133">Transmembrane helix</keyword>
<organism evidence="2 3">
    <name type="scientific">Parafilimonas terrae</name>
    <dbReference type="NCBI Taxonomy" id="1465490"/>
    <lineage>
        <taxon>Bacteria</taxon>
        <taxon>Pseudomonadati</taxon>
        <taxon>Bacteroidota</taxon>
        <taxon>Chitinophagia</taxon>
        <taxon>Chitinophagales</taxon>
        <taxon>Chitinophagaceae</taxon>
        <taxon>Parafilimonas</taxon>
    </lineage>
</organism>
<protein>
    <submittedName>
        <fullName evidence="2">Uncharacterized protein</fullName>
    </submittedName>
</protein>
<evidence type="ECO:0000256" key="1">
    <source>
        <dbReference type="SAM" id="Phobius"/>
    </source>
</evidence>
<proteinExistence type="predicted"/>
<dbReference type="Proteomes" id="UP000199031">
    <property type="component" value="Unassembled WGS sequence"/>
</dbReference>
<dbReference type="EMBL" id="FOXQ01000001">
    <property type="protein sequence ID" value="SFP54675.1"/>
    <property type="molecule type" value="Genomic_DNA"/>
</dbReference>
<dbReference type="STRING" id="1465490.SAMN05444277_101123"/>
<dbReference type="RefSeq" id="WP_090653476.1">
    <property type="nucleotide sequence ID" value="NZ_FOXQ01000001.1"/>
</dbReference>
<keyword evidence="1" id="KW-0472">Membrane</keyword>